<dbReference type="PIRSF" id="PIRSF037227">
    <property type="entry name" value="Aminobenzoyl-glu_utiliz_pB"/>
    <property type="match status" value="1"/>
</dbReference>
<evidence type="ECO:0000313" key="4">
    <source>
        <dbReference type="Proteomes" id="UP001230207"/>
    </source>
</evidence>
<comment type="caution">
    <text evidence="3">The sequence shown here is derived from an EMBL/GenBank/DDBJ whole genome shotgun (WGS) entry which is preliminary data.</text>
</comment>
<reference evidence="3 4" key="1">
    <citation type="submission" date="2023-07" db="EMBL/GenBank/DDBJ databases">
        <title>Genomic Encyclopedia of Type Strains, Phase IV (KMG-IV): sequencing the most valuable type-strain genomes for metagenomic binning, comparative biology and taxonomic classification.</title>
        <authorList>
            <person name="Goeker M."/>
        </authorList>
    </citation>
    <scope>NUCLEOTIDE SEQUENCE [LARGE SCALE GENOMIC DNA]</scope>
    <source>
        <strain evidence="3 4">DSM 1112</strain>
    </source>
</reference>
<dbReference type="InterPro" id="IPR002933">
    <property type="entry name" value="Peptidase_M20"/>
</dbReference>
<dbReference type="RefSeq" id="WP_307232244.1">
    <property type="nucleotide sequence ID" value="NZ_JAUSVF010000001.1"/>
</dbReference>
<keyword evidence="4" id="KW-1185">Reference proteome</keyword>
<dbReference type="EMBL" id="JAUSVF010000001">
    <property type="protein sequence ID" value="MDQ0321540.1"/>
    <property type="molecule type" value="Genomic_DNA"/>
</dbReference>
<dbReference type="InterPro" id="IPR036264">
    <property type="entry name" value="Bact_exopeptidase_dim_dom"/>
</dbReference>
<proteinExistence type="predicted"/>
<dbReference type="SUPFAM" id="SSF53187">
    <property type="entry name" value="Zn-dependent exopeptidases"/>
    <property type="match status" value="1"/>
</dbReference>
<dbReference type="Pfam" id="PF01546">
    <property type="entry name" value="Peptidase_M20"/>
    <property type="match status" value="1"/>
</dbReference>
<dbReference type="Gene3D" id="3.40.630.10">
    <property type="entry name" value="Zn peptidases"/>
    <property type="match status" value="2"/>
</dbReference>
<dbReference type="InterPro" id="IPR017145">
    <property type="entry name" value="Aminobenzoyl-glu_utiliz_pB"/>
</dbReference>
<evidence type="ECO:0000313" key="3">
    <source>
        <dbReference type="EMBL" id="MDQ0321540.1"/>
    </source>
</evidence>
<keyword evidence="1" id="KW-0378">Hydrolase</keyword>
<sequence length="475" mass="50210">MKNSDSVWNFVEAKRDVFSALSDRIWGMPETNYEEFRSCEEHARLLAEQGFRVERDVAGLPTAVMGEAGEGGPVIAILGEFDALPGLSQEAGVAEERAVVAGGNGHGCGHNLLGAGSMMAAAAVKDYLAANGIKGRVRYYGCPAEEGGSSKGFMVRAGVFDDVDVAISWHPAAFAGVNNPISLACNELNFHFSGRASHASATPHLGRSALDAVELMNVGVNYMREHMPSTARVHYAITDAGGAAPNVVQARATVRYLIRARTLTELLALVARVKKVAEGAAMMTETTVRSEIISGDANLVGNTPLEERMFANLQRLGPPVFDAADNETARAFQKTFSREDISASYARFGLTPKKDQALCDIIYPLGGGDGSIVGSTDVGTVSWVVPTVQMRGATYAIGTPGHSWQLVAQGTLPAAHKGMEHAAKVMASTALDLIGDPALIAAAKADHRARLDGNPFVNPIPDDVSPPLPENSDGR</sequence>
<evidence type="ECO:0000256" key="2">
    <source>
        <dbReference type="SAM" id="MobiDB-lite"/>
    </source>
</evidence>
<dbReference type="Proteomes" id="UP001230207">
    <property type="component" value="Unassembled WGS sequence"/>
</dbReference>
<dbReference type="PANTHER" id="PTHR30575">
    <property type="entry name" value="PEPTIDASE M20"/>
    <property type="match status" value="1"/>
</dbReference>
<gene>
    <name evidence="3" type="ORF">QO002_003678</name>
</gene>
<feature type="region of interest" description="Disordered" evidence="2">
    <location>
        <begin position="454"/>
        <end position="475"/>
    </location>
</feature>
<dbReference type="Gene3D" id="3.30.70.360">
    <property type="match status" value="1"/>
</dbReference>
<dbReference type="PANTHER" id="PTHR30575:SF0">
    <property type="entry name" value="XAA-ARG DIPEPTIDASE"/>
    <property type="match status" value="1"/>
</dbReference>
<dbReference type="InterPro" id="IPR017439">
    <property type="entry name" value="Amidohydrolase"/>
</dbReference>
<dbReference type="SUPFAM" id="SSF55031">
    <property type="entry name" value="Bacterial exopeptidase dimerisation domain"/>
    <property type="match status" value="1"/>
</dbReference>
<evidence type="ECO:0000256" key="1">
    <source>
        <dbReference type="ARBA" id="ARBA00022801"/>
    </source>
</evidence>
<dbReference type="CDD" id="cd05673">
    <property type="entry name" value="M20_Acy1L2_AbgB"/>
    <property type="match status" value="1"/>
</dbReference>
<dbReference type="NCBIfam" id="TIGR01891">
    <property type="entry name" value="amidohydrolases"/>
    <property type="match status" value="1"/>
</dbReference>
<organism evidence="3 4">
    <name type="scientific">Pararhizobium capsulatum DSM 1112</name>
    <dbReference type="NCBI Taxonomy" id="1121113"/>
    <lineage>
        <taxon>Bacteria</taxon>
        <taxon>Pseudomonadati</taxon>
        <taxon>Pseudomonadota</taxon>
        <taxon>Alphaproteobacteria</taxon>
        <taxon>Hyphomicrobiales</taxon>
        <taxon>Rhizobiaceae</taxon>
        <taxon>Rhizobium/Agrobacterium group</taxon>
        <taxon>Pararhizobium</taxon>
    </lineage>
</organism>
<name>A0ABU0BTF6_9HYPH</name>
<accession>A0ABU0BTF6</accession>
<protein>
    <submittedName>
        <fullName evidence="3">Aminobenzoyl-glutamate utilization protein B</fullName>
    </submittedName>
</protein>
<dbReference type="InterPro" id="IPR052030">
    <property type="entry name" value="Peptidase_M20/M20A_hydrolases"/>
</dbReference>